<proteinExistence type="predicted"/>
<dbReference type="Pfam" id="PF13962">
    <property type="entry name" value="PGG"/>
    <property type="match status" value="1"/>
</dbReference>
<evidence type="ECO:0000313" key="2">
    <source>
        <dbReference type="EMBL" id="KAH8495670.1"/>
    </source>
</evidence>
<dbReference type="Proteomes" id="UP000807159">
    <property type="component" value="Chromosome 10"/>
</dbReference>
<sequence length="154" mass="16925">MAIKKENLNVQDIGLFNLFNRAALGSSLQKVINLDGHAEKEEETINTNLNYSHGKEIDEGHYSKKDAFTLSRGYRGDEGPYPGSAILTRKAAFEAFVIVGTIAMVHPSSAVFLHFSLTVMEDPTQGGTAMRRLMGKQKIKELDVKSIKLEGAKA</sequence>
<evidence type="ECO:0000313" key="3">
    <source>
        <dbReference type="Proteomes" id="UP000807159"/>
    </source>
</evidence>
<comment type="caution">
    <text evidence="2">The sequence shown here is derived from an EMBL/GenBank/DDBJ whole genome shotgun (WGS) entry which is preliminary data.</text>
</comment>
<reference evidence="2" key="1">
    <citation type="journal article" date="2021" name="J. Hered.">
        <title>Genome Assembly of Salicaceae Populus deltoides (Eastern Cottonwood) I-69 Based on Nanopore Sequencing and Hi-C Technologies.</title>
        <authorList>
            <person name="Bai S."/>
            <person name="Wu H."/>
            <person name="Zhang J."/>
            <person name="Pan Z."/>
            <person name="Zhao W."/>
            <person name="Li Z."/>
            <person name="Tong C."/>
        </authorList>
    </citation>
    <scope>NUCLEOTIDE SEQUENCE</scope>
    <source>
        <tissue evidence="2">Leaf</tissue>
    </source>
</reference>
<keyword evidence="3" id="KW-1185">Reference proteome</keyword>
<dbReference type="EMBL" id="JACEGQ020000010">
    <property type="protein sequence ID" value="KAH8495670.1"/>
    <property type="molecule type" value="Genomic_DNA"/>
</dbReference>
<feature type="domain" description="PGG" evidence="1">
    <location>
        <begin position="67"/>
        <end position="123"/>
    </location>
</feature>
<protein>
    <recommendedName>
        <fullName evidence="1">PGG domain-containing protein</fullName>
    </recommendedName>
</protein>
<name>A0A8T2XRN9_POPDE</name>
<accession>A0A8T2XRN9</accession>
<evidence type="ECO:0000259" key="1">
    <source>
        <dbReference type="Pfam" id="PF13962"/>
    </source>
</evidence>
<gene>
    <name evidence="2" type="ORF">H0E87_018736</name>
</gene>
<organism evidence="2 3">
    <name type="scientific">Populus deltoides</name>
    <name type="common">Eastern poplar</name>
    <name type="synonym">Eastern cottonwood</name>
    <dbReference type="NCBI Taxonomy" id="3696"/>
    <lineage>
        <taxon>Eukaryota</taxon>
        <taxon>Viridiplantae</taxon>
        <taxon>Streptophyta</taxon>
        <taxon>Embryophyta</taxon>
        <taxon>Tracheophyta</taxon>
        <taxon>Spermatophyta</taxon>
        <taxon>Magnoliopsida</taxon>
        <taxon>eudicotyledons</taxon>
        <taxon>Gunneridae</taxon>
        <taxon>Pentapetalae</taxon>
        <taxon>rosids</taxon>
        <taxon>fabids</taxon>
        <taxon>Malpighiales</taxon>
        <taxon>Salicaceae</taxon>
        <taxon>Saliceae</taxon>
        <taxon>Populus</taxon>
    </lineage>
</organism>
<dbReference type="AlphaFoldDB" id="A0A8T2XRN9"/>
<dbReference type="InterPro" id="IPR026961">
    <property type="entry name" value="PGG_dom"/>
</dbReference>